<dbReference type="EMBL" id="BMNL01000003">
    <property type="protein sequence ID" value="GGP22010.1"/>
    <property type="molecule type" value="Genomic_DNA"/>
</dbReference>
<comment type="caution">
    <text evidence="1">The sequence shown here is derived from an EMBL/GenBank/DDBJ whole genome shotgun (WGS) entry which is preliminary data.</text>
</comment>
<organism evidence="1 2">
    <name type="scientific">Thermocladium modestius</name>
    <dbReference type="NCBI Taxonomy" id="62609"/>
    <lineage>
        <taxon>Archaea</taxon>
        <taxon>Thermoproteota</taxon>
        <taxon>Thermoprotei</taxon>
        <taxon>Thermoproteales</taxon>
        <taxon>Thermoproteaceae</taxon>
        <taxon>Thermocladium</taxon>
    </lineage>
</organism>
<keyword evidence="2" id="KW-1185">Reference proteome</keyword>
<evidence type="ECO:0000313" key="2">
    <source>
        <dbReference type="Proteomes" id="UP000610960"/>
    </source>
</evidence>
<dbReference type="Proteomes" id="UP000610960">
    <property type="component" value="Unassembled WGS sequence"/>
</dbReference>
<protein>
    <submittedName>
        <fullName evidence="1">Uncharacterized protein</fullName>
    </submittedName>
</protein>
<gene>
    <name evidence="1" type="ORF">GCM10007981_16440</name>
</gene>
<proteinExistence type="predicted"/>
<dbReference type="AlphaFoldDB" id="A0A830GWV5"/>
<name>A0A830GWV5_9CREN</name>
<dbReference type="RefSeq" id="WP_188596898.1">
    <property type="nucleotide sequence ID" value="NZ_BMNL01000003.1"/>
</dbReference>
<evidence type="ECO:0000313" key="1">
    <source>
        <dbReference type="EMBL" id="GGP22010.1"/>
    </source>
</evidence>
<accession>A0A830GWV5</accession>
<reference evidence="1" key="1">
    <citation type="journal article" date="2014" name="Int. J. Syst. Evol. Microbiol.">
        <title>Complete genome sequence of Corynebacterium casei LMG S-19264T (=DSM 44701T), isolated from a smear-ripened cheese.</title>
        <authorList>
            <consortium name="US DOE Joint Genome Institute (JGI-PGF)"/>
            <person name="Walter F."/>
            <person name="Albersmeier A."/>
            <person name="Kalinowski J."/>
            <person name="Ruckert C."/>
        </authorList>
    </citation>
    <scope>NUCLEOTIDE SEQUENCE</scope>
    <source>
        <strain evidence="1">JCM 10088</strain>
    </source>
</reference>
<sequence>MLVLLAAMLMACPLYIYNNSAYKLFLFDRVYYDNLTFDPSNLTCTYLTRLLDIELNYLRRIRPAPRIKIKLVQQPSETAAVARLLEYDEEYLRRVEEEFNSSCSGACTSKYFVLYTMLSQFYEVNSEALGLINSPIIENITEWSHAFMAELAIFNPASPLPSPAQVQGRINSMIEYIQSLRS</sequence>
<reference evidence="1" key="2">
    <citation type="submission" date="2020-09" db="EMBL/GenBank/DDBJ databases">
        <authorList>
            <person name="Sun Q."/>
            <person name="Ohkuma M."/>
        </authorList>
    </citation>
    <scope>NUCLEOTIDE SEQUENCE</scope>
    <source>
        <strain evidence="1">JCM 10088</strain>
    </source>
</reference>